<name>A0A482VV94_ASBVE</name>
<accession>A0A482VV94</accession>
<keyword evidence="2" id="KW-1185">Reference proteome</keyword>
<dbReference type="EMBL" id="QDEB01059054">
    <property type="protein sequence ID" value="RZC36775.1"/>
    <property type="molecule type" value="Genomic_DNA"/>
</dbReference>
<comment type="caution">
    <text evidence="1">The sequence shown here is derived from an EMBL/GenBank/DDBJ whole genome shotgun (WGS) entry which is preliminary data.</text>
</comment>
<gene>
    <name evidence="1" type="ORF">BDFB_015014</name>
</gene>
<evidence type="ECO:0000313" key="1">
    <source>
        <dbReference type="EMBL" id="RZC36775.1"/>
    </source>
</evidence>
<evidence type="ECO:0000313" key="2">
    <source>
        <dbReference type="Proteomes" id="UP000292052"/>
    </source>
</evidence>
<dbReference type="Proteomes" id="UP000292052">
    <property type="component" value="Unassembled WGS sequence"/>
</dbReference>
<organism evidence="1 2">
    <name type="scientific">Asbolus verrucosus</name>
    <name type="common">Desert ironclad beetle</name>
    <dbReference type="NCBI Taxonomy" id="1661398"/>
    <lineage>
        <taxon>Eukaryota</taxon>
        <taxon>Metazoa</taxon>
        <taxon>Ecdysozoa</taxon>
        <taxon>Arthropoda</taxon>
        <taxon>Hexapoda</taxon>
        <taxon>Insecta</taxon>
        <taxon>Pterygota</taxon>
        <taxon>Neoptera</taxon>
        <taxon>Endopterygota</taxon>
        <taxon>Coleoptera</taxon>
        <taxon>Polyphaga</taxon>
        <taxon>Cucujiformia</taxon>
        <taxon>Tenebrionidae</taxon>
        <taxon>Pimeliinae</taxon>
        <taxon>Asbolus</taxon>
    </lineage>
</organism>
<protein>
    <submittedName>
        <fullName evidence="1">Uncharacterized protein</fullName>
    </submittedName>
</protein>
<sequence>MEWCGSKKLKNVSESMILAYFEYKTK</sequence>
<proteinExistence type="predicted"/>
<dbReference type="AlphaFoldDB" id="A0A482VV94"/>
<reference evidence="1 2" key="1">
    <citation type="submission" date="2017-03" db="EMBL/GenBank/DDBJ databases">
        <title>Genome of the blue death feigning beetle - Asbolus verrucosus.</title>
        <authorList>
            <person name="Rider S.D."/>
        </authorList>
    </citation>
    <scope>NUCLEOTIDE SEQUENCE [LARGE SCALE GENOMIC DNA]</scope>
    <source>
        <strain evidence="1">Butters</strain>
        <tissue evidence="1">Head and leg muscle</tissue>
    </source>
</reference>